<keyword evidence="5" id="KW-0269">Exonuclease</keyword>
<keyword evidence="6" id="KW-0460">Magnesium</keyword>
<sequence length="348" mass="37930">MARSRHAGVLSHSVCNASLLSSLRCFHSSTRYVSDHARVVDDLAASFADAYPSASTTSASVPASSASSSMPQYTYKRPHGVVQRAIQTILKQSPYTHAIPTMHYVTKSHLVDKLLPPALAHTNTLGGIVGLDLEWNFGLRMGKTAVAQLATANDIFVIHLSQMKRLPDTLVAMLQDPHILKSGVAVRQDLSKLQRDFGIETCGALELSRIAWKLDPERWNGRRALISLRDLCAAYLGCDLAKGPTRTSSWTQVPLTNEQITYAASDAYVSLELAHAMLLDAHAKRPMSSEDAQKLLTEVSQAKGRRVAARPRLANLASATNRVLSPIHALHCCALCIRLRKAGCVYIS</sequence>
<protein>
    <recommendedName>
        <fullName evidence="8">3'-5' exonuclease</fullName>
    </recommendedName>
    <alternativeName>
        <fullName evidence="9">Werner Syndrome-like exonuclease</fullName>
    </alternativeName>
</protein>
<keyword evidence="2" id="KW-0540">Nuclease</keyword>
<dbReference type="GO" id="GO:0005634">
    <property type="term" value="C:nucleus"/>
    <property type="evidence" value="ECO:0007669"/>
    <property type="project" value="UniProtKB-SubCell"/>
</dbReference>
<dbReference type="SMART" id="SM00474">
    <property type="entry name" value="35EXOc"/>
    <property type="match status" value="1"/>
</dbReference>
<dbReference type="InterPro" id="IPR012337">
    <property type="entry name" value="RNaseH-like_sf"/>
</dbReference>
<dbReference type="InParanoid" id="A8Q8W4"/>
<dbReference type="EMBL" id="AAYY01000013">
    <property type="protein sequence ID" value="EDP42102.1"/>
    <property type="molecule type" value="Genomic_DNA"/>
</dbReference>
<name>A8Q8W4_MALGO</name>
<evidence type="ECO:0000256" key="4">
    <source>
        <dbReference type="ARBA" id="ARBA00022801"/>
    </source>
</evidence>
<evidence type="ECO:0000256" key="7">
    <source>
        <dbReference type="ARBA" id="ARBA00023242"/>
    </source>
</evidence>
<dbReference type="InterPro" id="IPR036397">
    <property type="entry name" value="RNaseH_sf"/>
</dbReference>
<evidence type="ECO:0000256" key="1">
    <source>
        <dbReference type="ARBA" id="ARBA00004123"/>
    </source>
</evidence>
<dbReference type="RefSeq" id="XP_001729316.1">
    <property type="nucleotide sequence ID" value="XM_001729264.1"/>
</dbReference>
<evidence type="ECO:0000313" key="11">
    <source>
        <dbReference type="EMBL" id="EDP42102.1"/>
    </source>
</evidence>
<evidence type="ECO:0000256" key="9">
    <source>
        <dbReference type="ARBA" id="ARBA00042761"/>
    </source>
</evidence>
<keyword evidence="12" id="KW-1185">Reference proteome</keyword>
<accession>A8Q8W4</accession>
<comment type="caution">
    <text evidence="11">The sequence shown here is derived from an EMBL/GenBank/DDBJ whole genome shotgun (WGS) entry which is preliminary data.</text>
</comment>
<dbReference type="GO" id="GO:0008408">
    <property type="term" value="F:3'-5' exonuclease activity"/>
    <property type="evidence" value="ECO:0007669"/>
    <property type="project" value="InterPro"/>
</dbReference>
<evidence type="ECO:0000259" key="10">
    <source>
        <dbReference type="SMART" id="SM00474"/>
    </source>
</evidence>
<dbReference type="Gene3D" id="3.30.420.10">
    <property type="entry name" value="Ribonuclease H-like superfamily/Ribonuclease H"/>
    <property type="match status" value="1"/>
</dbReference>
<dbReference type="SUPFAM" id="SSF53098">
    <property type="entry name" value="Ribonuclease H-like"/>
    <property type="match status" value="1"/>
</dbReference>
<dbReference type="GO" id="GO:0003676">
    <property type="term" value="F:nucleic acid binding"/>
    <property type="evidence" value="ECO:0007669"/>
    <property type="project" value="InterPro"/>
</dbReference>
<evidence type="ECO:0000256" key="6">
    <source>
        <dbReference type="ARBA" id="ARBA00022842"/>
    </source>
</evidence>
<evidence type="ECO:0000256" key="3">
    <source>
        <dbReference type="ARBA" id="ARBA00022723"/>
    </source>
</evidence>
<dbReference type="AlphaFoldDB" id="A8Q8W4"/>
<feature type="domain" description="3'-5' exonuclease" evidence="10">
    <location>
        <begin position="102"/>
        <end position="282"/>
    </location>
</feature>
<keyword evidence="7" id="KW-0539">Nucleus</keyword>
<dbReference type="STRING" id="425265.A8Q8W4"/>
<dbReference type="GeneID" id="5853623"/>
<proteinExistence type="predicted"/>
<dbReference type="CDD" id="cd06141">
    <property type="entry name" value="WRN_exo"/>
    <property type="match status" value="1"/>
</dbReference>
<evidence type="ECO:0000256" key="2">
    <source>
        <dbReference type="ARBA" id="ARBA00022722"/>
    </source>
</evidence>
<reference evidence="11 12" key="1">
    <citation type="journal article" date="2007" name="Proc. Natl. Acad. Sci. U.S.A.">
        <title>Dandruff-associated Malassezia genomes reveal convergent and divergent virulence traits shared with plant and human fungal pathogens.</title>
        <authorList>
            <person name="Xu J."/>
            <person name="Saunders C.W."/>
            <person name="Hu P."/>
            <person name="Grant R.A."/>
            <person name="Boekhout T."/>
            <person name="Kuramae E.E."/>
            <person name="Kronstad J.W."/>
            <person name="Deangelis Y.M."/>
            <person name="Reeder N.L."/>
            <person name="Johnstone K.R."/>
            <person name="Leland M."/>
            <person name="Fieno A.M."/>
            <person name="Begley W.M."/>
            <person name="Sun Y."/>
            <person name="Lacey M.P."/>
            <person name="Chaudhary T."/>
            <person name="Keough T."/>
            <person name="Chu L."/>
            <person name="Sears R."/>
            <person name="Yuan B."/>
            <person name="Dawson T.L.Jr."/>
        </authorList>
    </citation>
    <scope>NUCLEOTIDE SEQUENCE [LARGE SCALE GENOMIC DNA]</scope>
    <source>
        <strain evidence="12">ATCC MYA-4612 / CBS 7966</strain>
    </source>
</reference>
<dbReference type="PANTHER" id="PTHR13620:SF109">
    <property type="entry name" value="3'-5' EXONUCLEASE"/>
    <property type="match status" value="1"/>
</dbReference>
<evidence type="ECO:0000313" key="12">
    <source>
        <dbReference type="Proteomes" id="UP000008837"/>
    </source>
</evidence>
<evidence type="ECO:0000256" key="5">
    <source>
        <dbReference type="ARBA" id="ARBA00022839"/>
    </source>
</evidence>
<dbReference type="GO" id="GO:0046872">
    <property type="term" value="F:metal ion binding"/>
    <property type="evidence" value="ECO:0007669"/>
    <property type="project" value="UniProtKB-KW"/>
</dbReference>
<keyword evidence="3" id="KW-0479">Metal-binding</keyword>
<dbReference type="InterPro" id="IPR002562">
    <property type="entry name" value="3'-5'_exonuclease_dom"/>
</dbReference>
<dbReference type="GO" id="GO:0006139">
    <property type="term" value="P:nucleobase-containing compound metabolic process"/>
    <property type="evidence" value="ECO:0007669"/>
    <property type="project" value="InterPro"/>
</dbReference>
<keyword evidence="4" id="KW-0378">Hydrolase</keyword>
<gene>
    <name evidence="11" type="ORF">MGL_3351</name>
</gene>
<dbReference type="OrthoDB" id="18193at2759"/>
<dbReference type="KEGG" id="mgl:MGL_3351"/>
<evidence type="ECO:0000256" key="8">
    <source>
        <dbReference type="ARBA" id="ARBA00040531"/>
    </source>
</evidence>
<dbReference type="PANTHER" id="PTHR13620">
    <property type="entry name" value="3-5 EXONUCLEASE"/>
    <property type="match status" value="1"/>
</dbReference>
<dbReference type="Proteomes" id="UP000008837">
    <property type="component" value="Unassembled WGS sequence"/>
</dbReference>
<dbReference type="Pfam" id="PF01612">
    <property type="entry name" value="DNA_pol_A_exo1"/>
    <property type="match status" value="1"/>
</dbReference>
<comment type="subcellular location">
    <subcellularLocation>
        <location evidence="1">Nucleus</location>
    </subcellularLocation>
</comment>
<organism evidence="11 12">
    <name type="scientific">Malassezia globosa (strain ATCC MYA-4612 / CBS 7966)</name>
    <name type="common">Dandruff-associated fungus</name>
    <dbReference type="NCBI Taxonomy" id="425265"/>
    <lineage>
        <taxon>Eukaryota</taxon>
        <taxon>Fungi</taxon>
        <taxon>Dikarya</taxon>
        <taxon>Basidiomycota</taxon>
        <taxon>Ustilaginomycotina</taxon>
        <taxon>Malasseziomycetes</taxon>
        <taxon>Malasseziales</taxon>
        <taxon>Malasseziaceae</taxon>
        <taxon>Malassezia</taxon>
    </lineage>
</organism>
<dbReference type="VEuPathDB" id="FungiDB:MGL_3351"/>
<dbReference type="InterPro" id="IPR051132">
    <property type="entry name" value="3-5_Exonuclease_domain"/>
</dbReference>